<comment type="caution">
    <text evidence="2">The sequence shown here is derived from an EMBL/GenBank/DDBJ whole genome shotgun (WGS) entry which is preliminary data.</text>
</comment>
<dbReference type="Proteomes" id="UP000022910">
    <property type="component" value="Unassembled WGS sequence"/>
</dbReference>
<dbReference type="HOGENOM" id="CLU_1262138_0_0_1"/>
<evidence type="ECO:0000313" key="3">
    <source>
        <dbReference type="Proteomes" id="UP000022910"/>
    </source>
</evidence>
<feature type="compositionally biased region" description="Basic and acidic residues" evidence="1">
    <location>
        <begin position="181"/>
        <end position="201"/>
    </location>
</feature>
<accession>A0A015JHH0</accession>
<keyword evidence="3" id="KW-1185">Reference proteome</keyword>
<name>A0A015JHH0_RHIIW</name>
<dbReference type="AlphaFoldDB" id="A0A015JHH0"/>
<proteinExistence type="predicted"/>
<feature type="region of interest" description="Disordered" evidence="1">
    <location>
        <begin position="181"/>
        <end position="213"/>
    </location>
</feature>
<sequence>MSLNTTIACESPKQMSLDTTICESPKQMSFSSKDTTICESPEQASFSTWVCKSPKPITSSNESTTLVFDKNQKPMSWSKSTLRKLSKEGSAGRCSWDNIADSCLFLYLEENKDKIKELNKHNCAKEGLWRDASLWMKVNGYPYSMDQCFNRWKNKTQDYRSGILNDQNTHKSIKRIFEHIDHNKRKRSDEETGPKDGEFIHENPGQEYGKGKKRKIIIY</sequence>
<organism evidence="2 3">
    <name type="scientific">Rhizophagus irregularis (strain DAOM 197198w)</name>
    <name type="common">Glomus intraradices</name>
    <dbReference type="NCBI Taxonomy" id="1432141"/>
    <lineage>
        <taxon>Eukaryota</taxon>
        <taxon>Fungi</taxon>
        <taxon>Fungi incertae sedis</taxon>
        <taxon>Mucoromycota</taxon>
        <taxon>Glomeromycotina</taxon>
        <taxon>Glomeromycetes</taxon>
        <taxon>Glomerales</taxon>
        <taxon>Glomeraceae</taxon>
        <taxon>Rhizophagus</taxon>
    </lineage>
</organism>
<dbReference type="Gene3D" id="1.10.10.60">
    <property type="entry name" value="Homeodomain-like"/>
    <property type="match status" value="1"/>
</dbReference>
<protein>
    <submittedName>
        <fullName evidence="2">Uncharacterized protein</fullName>
    </submittedName>
</protein>
<reference evidence="2 3" key="1">
    <citation type="submission" date="2014-02" db="EMBL/GenBank/DDBJ databases">
        <title>Single nucleus genome sequencing reveals high similarity among nuclei of an endomycorrhizal fungus.</title>
        <authorList>
            <person name="Lin K."/>
            <person name="Geurts R."/>
            <person name="Zhang Z."/>
            <person name="Limpens E."/>
            <person name="Saunders D.G."/>
            <person name="Mu D."/>
            <person name="Pang E."/>
            <person name="Cao H."/>
            <person name="Cha H."/>
            <person name="Lin T."/>
            <person name="Zhou Q."/>
            <person name="Shang Y."/>
            <person name="Li Y."/>
            <person name="Ivanov S."/>
            <person name="Sharma T."/>
            <person name="Velzen R.V."/>
            <person name="Ruijter N.D."/>
            <person name="Aanen D.K."/>
            <person name="Win J."/>
            <person name="Kamoun S."/>
            <person name="Bisseling T."/>
            <person name="Huang S."/>
        </authorList>
    </citation>
    <scope>NUCLEOTIDE SEQUENCE [LARGE SCALE GENOMIC DNA]</scope>
    <source>
        <strain evidence="3">DAOM197198w</strain>
    </source>
</reference>
<evidence type="ECO:0000256" key="1">
    <source>
        <dbReference type="SAM" id="MobiDB-lite"/>
    </source>
</evidence>
<evidence type="ECO:0000313" key="2">
    <source>
        <dbReference type="EMBL" id="EXX66560.1"/>
    </source>
</evidence>
<gene>
    <name evidence="2" type="ORF">RirG_122610</name>
</gene>
<dbReference type="EMBL" id="JEMT01018667">
    <property type="protein sequence ID" value="EXX66560.1"/>
    <property type="molecule type" value="Genomic_DNA"/>
</dbReference>